<organism evidence="8 9">
    <name type="scientific">Cryptococcus deuterogattii Ram5</name>
    <dbReference type="NCBI Taxonomy" id="1296110"/>
    <lineage>
        <taxon>Eukaryota</taxon>
        <taxon>Fungi</taxon>
        <taxon>Dikarya</taxon>
        <taxon>Basidiomycota</taxon>
        <taxon>Agaricomycotina</taxon>
        <taxon>Tremellomycetes</taxon>
        <taxon>Tremellales</taxon>
        <taxon>Cryptococcaceae</taxon>
        <taxon>Cryptococcus</taxon>
        <taxon>Cryptococcus gattii species complex</taxon>
    </lineage>
</organism>
<evidence type="ECO:0000256" key="5">
    <source>
        <dbReference type="ARBA" id="ARBA00023329"/>
    </source>
</evidence>
<dbReference type="PANTHER" id="PTHR10639">
    <property type="entry name" value="CLATHRIN LIGHT CHAIN"/>
    <property type="match status" value="1"/>
</dbReference>
<dbReference type="Proteomes" id="UP000053392">
    <property type="component" value="Unassembled WGS sequence"/>
</dbReference>
<dbReference type="OrthoDB" id="5512at2759"/>
<comment type="subcellular location">
    <subcellularLocation>
        <location evidence="1 6">Cytoplasmic vesicle membrane</location>
        <topology evidence="1 6">Peripheral membrane protein</topology>
        <orientation evidence="1 6">Cytoplasmic side</orientation>
    </subcellularLocation>
    <subcellularLocation>
        <location evidence="6">Membrane</location>
        <location evidence="6">Coated pit</location>
        <topology evidence="6">Peripheral membrane protein</topology>
        <orientation evidence="6">Cytoplasmic side</orientation>
    </subcellularLocation>
    <text evidence="6">Cytoplasmic face of coated pits and vesicles.</text>
</comment>
<keyword evidence="4 6" id="KW-0168">Coated pit</keyword>
<comment type="similarity">
    <text evidence="2 6">Belongs to the clathrin light chain family.</text>
</comment>
<keyword evidence="9" id="KW-1185">Reference proteome</keyword>
<dbReference type="PANTHER" id="PTHR10639:SF7">
    <property type="entry name" value="CLATHRIN LIGHT CHAIN"/>
    <property type="match status" value="1"/>
</dbReference>
<reference evidence="8 9" key="1">
    <citation type="submission" date="2015-01" db="EMBL/GenBank/DDBJ databases">
        <title>The Genome Sequence of Cryptococcus gattii Ram5.</title>
        <authorList>
            <consortium name="The Broad Institute Genomics Platform"/>
            <person name="Cuomo C."/>
            <person name="Litvintseva A."/>
            <person name="Chen Y."/>
            <person name="Heitman J."/>
            <person name="Sun S."/>
            <person name="Springer D."/>
            <person name="Dromer F."/>
            <person name="Young S."/>
            <person name="Zeng Q."/>
            <person name="Gargeya S."/>
            <person name="Abouelleil A."/>
            <person name="Alvarado L."/>
            <person name="Chapman S.B."/>
            <person name="Gainer-Dewar J."/>
            <person name="Goldberg J."/>
            <person name="Griggs A."/>
            <person name="Gujja S."/>
            <person name="Hansen M."/>
            <person name="Howarth C."/>
            <person name="Imamovic A."/>
            <person name="Larimer J."/>
            <person name="Murphy C."/>
            <person name="Naylor J."/>
            <person name="Pearson M."/>
            <person name="Priest M."/>
            <person name="Roberts A."/>
            <person name="Saif S."/>
            <person name="Shea T."/>
            <person name="Sykes S."/>
            <person name="Wortman J."/>
            <person name="Nusbaum C."/>
            <person name="Birren B."/>
        </authorList>
    </citation>
    <scope>NUCLEOTIDE SEQUENCE [LARGE SCALE GENOMIC DNA]</scope>
    <source>
        <strain evidence="8 9">Ram5</strain>
    </source>
</reference>
<dbReference type="Pfam" id="PF01086">
    <property type="entry name" value="Clathrin_lg_ch"/>
    <property type="match status" value="1"/>
</dbReference>
<evidence type="ECO:0000256" key="7">
    <source>
        <dbReference type="SAM" id="MobiDB-lite"/>
    </source>
</evidence>
<feature type="region of interest" description="Disordered" evidence="7">
    <location>
        <begin position="21"/>
        <end position="72"/>
    </location>
</feature>
<dbReference type="GO" id="GO:0072583">
    <property type="term" value="P:clathrin-dependent endocytosis"/>
    <property type="evidence" value="ECO:0007669"/>
    <property type="project" value="TreeGrafter"/>
</dbReference>
<evidence type="ECO:0000256" key="3">
    <source>
        <dbReference type="ARBA" id="ARBA00023136"/>
    </source>
</evidence>
<dbReference type="EMBL" id="KN847900">
    <property type="protein sequence ID" value="KIR41297.1"/>
    <property type="molecule type" value="Genomic_DNA"/>
</dbReference>
<evidence type="ECO:0000256" key="2">
    <source>
        <dbReference type="ARBA" id="ARBA00005263"/>
    </source>
</evidence>
<keyword evidence="3 6" id="KW-0472">Membrane</keyword>
<dbReference type="GO" id="GO:0032050">
    <property type="term" value="F:clathrin heavy chain binding"/>
    <property type="evidence" value="ECO:0007669"/>
    <property type="project" value="TreeGrafter"/>
</dbReference>
<comment type="function">
    <text evidence="6">Clathrin is the major protein of the polyhedral coat of coated pits and vesicles.</text>
</comment>
<dbReference type="GO" id="GO:0030132">
    <property type="term" value="C:clathrin coat of coated pit"/>
    <property type="evidence" value="ECO:0007669"/>
    <property type="project" value="InterPro"/>
</dbReference>
<evidence type="ECO:0000256" key="4">
    <source>
        <dbReference type="ARBA" id="ARBA00023176"/>
    </source>
</evidence>
<gene>
    <name evidence="8" type="ORF">I313_02420</name>
</gene>
<evidence type="ECO:0000313" key="9">
    <source>
        <dbReference type="Proteomes" id="UP000053392"/>
    </source>
</evidence>
<evidence type="ECO:0000313" key="8">
    <source>
        <dbReference type="EMBL" id="KIR41297.1"/>
    </source>
</evidence>
<dbReference type="HOGENOM" id="CLU_069856_1_0_1"/>
<evidence type="ECO:0000256" key="6">
    <source>
        <dbReference type="RuleBase" id="RU363137"/>
    </source>
</evidence>
<evidence type="ECO:0000256" key="1">
    <source>
        <dbReference type="ARBA" id="ARBA00004180"/>
    </source>
</evidence>
<keyword evidence="5 6" id="KW-0968">Cytoplasmic vesicle</keyword>
<dbReference type="GO" id="GO:0030130">
    <property type="term" value="C:clathrin coat of trans-Golgi network vesicle"/>
    <property type="evidence" value="ECO:0007669"/>
    <property type="project" value="InterPro"/>
</dbReference>
<dbReference type="GO" id="GO:0005198">
    <property type="term" value="F:structural molecule activity"/>
    <property type="evidence" value="ECO:0007669"/>
    <property type="project" value="InterPro"/>
</dbReference>
<accession>A0A0D0T5T6</accession>
<sequence>MSDDPMADFLAREKAALGEDADFFANPTPSASSGIDAFPDLASPAVEPESTPVQPPSPQPQGIDAFPDIDTPAVDGTQIRVTGAAGTGEDEDVMKFESAFPDLSGETGSQPAPKPVFNALSPQPYGASPYPPTFTTTAAVPRSPQPSILPAPTFNNILPSAEEDTEPIKAWKARQAEEIKKRDEADKKRRDEMSDKAEKAIDQFYEDYNKMKEKNIRENKENEAEFLEKLQEGIAKGTAWERISDLISLENSQSKTIRPSVPGGSDLARMKEILLALRREGDKAPGAAGF</sequence>
<feature type="region of interest" description="Disordered" evidence="7">
    <location>
        <begin position="101"/>
        <end position="196"/>
    </location>
</feature>
<proteinExistence type="inferred from homology"/>
<dbReference type="GO" id="GO:0006886">
    <property type="term" value="P:intracellular protein transport"/>
    <property type="evidence" value="ECO:0007669"/>
    <property type="project" value="InterPro"/>
</dbReference>
<name>A0A0D0T5T6_9TREE</name>
<dbReference type="InterPro" id="IPR000996">
    <property type="entry name" value="Clathrin_L-chain"/>
</dbReference>
<protein>
    <recommendedName>
        <fullName evidence="6">Clathrin light chain</fullName>
    </recommendedName>
</protein>
<feature type="compositionally biased region" description="Basic and acidic residues" evidence="7">
    <location>
        <begin position="166"/>
        <end position="196"/>
    </location>
</feature>
<dbReference type="AlphaFoldDB" id="A0A0D0T5T6"/>